<feature type="transmembrane region" description="Helical" evidence="7">
    <location>
        <begin position="16"/>
        <end position="36"/>
    </location>
</feature>
<reference evidence="8" key="2">
    <citation type="journal article" date="2023" name="IMA Fungus">
        <title>Comparative genomic study of the Penicillium genus elucidates a diverse pangenome and 15 lateral gene transfer events.</title>
        <authorList>
            <person name="Petersen C."/>
            <person name="Sorensen T."/>
            <person name="Nielsen M.R."/>
            <person name="Sondergaard T.E."/>
            <person name="Sorensen J.L."/>
            <person name="Fitzpatrick D.A."/>
            <person name="Frisvad J.C."/>
            <person name="Nielsen K.L."/>
        </authorList>
    </citation>
    <scope>NUCLEOTIDE SEQUENCE</scope>
    <source>
        <strain evidence="8">IBT 35675</strain>
    </source>
</reference>
<sequence length="619" mass="67049">VWDMGSSWVWVCLLRLVRIIALTNCTLLTHSVMILVTKLLKSTTGEDNAKVETFIVADRKVRTGLIASAVVSSWLWSTMLLSTTLVAYQYGISGPFWYGAGCSPMIVCFAYLGIVCKKRVPNAHTVLEVIKYRYGTTAHVSFIFLAIVNNLFNTINMILGAAATITSLDTHHGFNLSIADWGHNIHTDGGYQGNAAANGHLIHRFLTDYIHTLIILILCCYLTTKALTNPEVSSIGGLYDLVQAAQPRHMVDGNLGGSLLTMSSQQGICFGIILMVSNFGAVIMDAGYFTKAFAASPEAVVPGYVVGGICYFSIPWALGTVMGMTALGLETSKSFPTFPRQMTSEEVTGGLALPYGAMAIAGKGGAVATLLMTFMSVTSTLSAQVIAVSSIISFDVYKTYWNYNASGANLIRWSQIGVVMFGLIAAGLTAVFNHIGLDMGWTLYMIGIIVCPGMFPLILAILWKKQSQAAAIASAYLGMATGIGIWLGTAYNFYDAIDITTTGATLPCMYGTLGSALSPLLYSFLITMIAPQKFDWKSMKESHLFVSEQTVSHAALEDKAPQNIQKRSIRYALFWAIATFFGIWVLWPLPMYAAKFIMGKKVRALGQKKTHLGCTGIAN</sequence>
<dbReference type="InterPro" id="IPR001734">
    <property type="entry name" value="Na/solute_symporter"/>
</dbReference>
<evidence type="ECO:0000256" key="6">
    <source>
        <dbReference type="RuleBase" id="RU362091"/>
    </source>
</evidence>
<feature type="transmembrane region" description="Helical" evidence="7">
    <location>
        <begin position="96"/>
        <end position="116"/>
    </location>
</feature>
<dbReference type="GO" id="GO:0015204">
    <property type="term" value="F:urea transmembrane transporter activity"/>
    <property type="evidence" value="ECO:0007669"/>
    <property type="project" value="InterPro"/>
</dbReference>
<feature type="transmembrane region" description="Helical" evidence="7">
    <location>
        <begin position="569"/>
        <end position="587"/>
    </location>
</feature>
<dbReference type="Pfam" id="PF00474">
    <property type="entry name" value="SSF"/>
    <property type="match status" value="1"/>
</dbReference>
<feature type="non-terminal residue" evidence="8">
    <location>
        <position position="1"/>
    </location>
</feature>
<comment type="similarity">
    <text evidence="2 6">Belongs to the sodium:solute symporter (SSF) (TC 2.A.21) family.</text>
</comment>
<proteinExistence type="inferred from homology"/>
<name>A0A9W9V253_PENBR</name>
<organism evidence="8 9">
    <name type="scientific">Penicillium brevicompactum</name>
    <dbReference type="NCBI Taxonomy" id="5074"/>
    <lineage>
        <taxon>Eukaryota</taxon>
        <taxon>Fungi</taxon>
        <taxon>Dikarya</taxon>
        <taxon>Ascomycota</taxon>
        <taxon>Pezizomycotina</taxon>
        <taxon>Eurotiomycetes</taxon>
        <taxon>Eurotiomycetidae</taxon>
        <taxon>Eurotiales</taxon>
        <taxon>Aspergillaceae</taxon>
        <taxon>Penicillium</taxon>
    </lineage>
</organism>
<evidence type="ECO:0000256" key="3">
    <source>
        <dbReference type="ARBA" id="ARBA00022692"/>
    </source>
</evidence>
<keyword evidence="9" id="KW-1185">Reference proteome</keyword>
<evidence type="ECO:0000256" key="4">
    <source>
        <dbReference type="ARBA" id="ARBA00022989"/>
    </source>
</evidence>
<feature type="transmembrane region" description="Helical" evidence="7">
    <location>
        <begin position="209"/>
        <end position="228"/>
    </location>
</feature>
<evidence type="ECO:0008006" key="10">
    <source>
        <dbReference type="Google" id="ProtNLM"/>
    </source>
</evidence>
<keyword evidence="4 7" id="KW-1133">Transmembrane helix</keyword>
<feature type="transmembrane region" description="Helical" evidence="7">
    <location>
        <begin position="413"/>
        <end position="435"/>
    </location>
</feature>
<dbReference type="InterPro" id="IPR031155">
    <property type="entry name" value="DUR"/>
</dbReference>
<feature type="transmembrane region" description="Helical" evidence="7">
    <location>
        <begin position="509"/>
        <end position="530"/>
    </location>
</feature>
<feature type="transmembrane region" description="Helical" evidence="7">
    <location>
        <begin position="470"/>
        <end position="489"/>
    </location>
</feature>
<evidence type="ECO:0000256" key="5">
    <source>
        <dbReference type="ARBA" id="ARBA00023136"/>
    </source>
</evidence>
<dbReference type="PANTHER" id="PTHR46154:SF1">
    <property type="entry name" value="ACTIVE TRANSPORTER, PUTATIVE (AFU_ORTHOLOGUE AFUA_1G17570)-RELATED"/>
    <property type="match status" value="1"/>
</dbReference>
<comment type="subcellular location">
    <subcellularLocation>
        <location evidence="1">Membrane</location>
        <topology evidence="1">Multi-pass membrane protein</topology>
    </subcellularLocation>
</comment>
<evidence type="ECO:0000313" key="9">
    <source>
        <dbReference type="Proteomes" id="UP001148299"/>
    </source>
</evidence>
<dbReference type="Gene3D" id="1.20.1730.10">
    <property type="entry name" value="Sodium/glucose cotransporter"/>
    <property type="match status" value="1"/>
</dbReference>
<feature type="transmembrane region" description="Helical" evidence="7">
    <location>
        <begin position="381"/>
        <end position="401"/>
    </location>
</feature>
<comment type="caution">
    <text evidence="8">The sequence shown here is derived from an EMBL/GenBank/DDBJ whole genome shotgun (WGS) entry which is preliminary data.</text>
</comment>
<evidence type="ECO:0000256" key="7">
    <source>
        <dbReference type="SAM" id="Phobius"/>
    </source>
</evidence>
<protein>
    <recommendedName>
        <fullName evidence="10">Sodium/solute symporter</fullName>
    </recommendedName>
</protein>
<keyword evidence="3 7" id="KW-0812">Transmembrane</keyword>
<feature type="transmembrane region" description="Helical" evidence="7">
    <location>
        <begin position="137"/>
        <end position="159"/>
    </location>
</feature>
<dbReference type="PROSITE" id="PS50283">
    <property type="entry name" value="NA_SOLUT_SYMP_3"/>
    <property type="match status" value="1"/>
</dbReference>
<dbReference type="InterPro" id="IPR038377">
    <property type="entry name" value="Na/Glc_symporter_sf"/>
</dbReference>
<evidence type="ECO:0000256" key="2">
    <source>
        <dbReference type="ARBA" id="ARBA00006434"/>
    </source>
</evidence>
<dbReference type="EMBL" id="JAPZBR010000002">
    <property type="protein sequence ID" value="KAJ5363401.1"/>
    <property type="molecule type" value="Genomic_DNA"/>
</dbReference>
<feature type="transmembrane region" description="Helical" evidence="7">
    <location>
        <begin position="301"/>
        <end position="329"/>
    </location>
</feature>
<evidence type="ECO:0000313" key="8">
    <source>
        <dbReference type="EMBL" id="KAJ5363401.1"/>
    </source>
</evidence>
<gene>
    <name evidence="8" type="ORF">N7541_004245</name>
</gene>
<dbReference type="GO" id="GO:0005886">
    <property type="term" value="C:plasma membrane"/>
    <property type="evidence" value="ECO:0007669"/>
    <property type="project" value="TreeGrafter"/>
</dbReference>
<dbReference type="CDD" id="cd11476">
    <property type="entry name" value="SLC5sbd_DUR3"/>
    <property type="match status" value="1"/>
</dbReference>
<evidence type="ECO:0000256" key="1">
    <source>
        <dbReference type="ARBA" id="ARBA00004141"/>
    </source>
</evidence>
<feature type="transmembrane region" description="Helical" evidence="7">
    <location>
        <begin position="441"/>
        <end position="463"/>
    </location>
</feature>
<feature type="transmembrane region" description="Helical" evidence="7">
    <location>
        <begin position="65"/>
        <end position="90"/>
    </location>
</feature>
<feature type="transmembrane region" description="Helical" evidence="7">
    <location>
        <begin position="268"/>
        <end position="289"/>
    </location>
</feature>
<dbReference type="AlphaFoldDB" id="A0A9W9V253"/>
<keyword evidence="5 7" id="KW-0472">Membrane</keyword>
<accession>A0A9W9V253</accession>
<dbReference type="Proteomes" id="UP001148299">
    <property type="component" value="Unassembled WGS sequence"/>
</dbReference>
<dbReference type="PANTHER" id="PTHR46154">
    <property type="match status" value="1"/>
</dbReference>
<reference evidence="8" key="1">
    <citation type="submission" date="2022-12" db="EMBL/GenBank/DDBJ databases">
        <authorList>
            <person name="Petersen C."/>
        </authorList>
    </citation>
    <scope>NUCLEOTIDE SEQUENCE</scope>
    <source>
        <strain evidence="8">IBT 35675</strain>
    </source>
</reference>
<feature type="transmembrane region" description="Helical" evidence="7">
    <location>
        <begin position="350"/>
        <end position="375"/>
    </location>
</feature>